<evidence type="ECO:0000256" key="1">
    <source>
        <dbReference type="SAM" id="MobiDB-lite"/>
    </source>
</evidence>
<organism evidence="3">
    <name type="scientific">Satyrvirus sp</name>
    <dbReference type="NCBI Taxonomy" id="2487771"/>
    <lineage>
        <taxon>Viruses</taxon>
        <taxon>Varidnaviria</taxon>
        <taxon>Bamfordvirae</taxon>
        <taxon>Nucleocytoviricota</taxon>
        <taxon>Megaviricetes</taxon>
        <taxon>Imitervirales</taxon>
        <taxon>Mimiviridae</taxon>
        <taxon>Megamimivirinae</taxon>
    </lineage>
</organism>
<evidence type="ECO:0000313" key="3">
    <source>
        <dbReference type="EMBL" id="AYV85098.1"/>
    </source>
</evidence>
<dbReference type="EMBL" id="MK072439">
    <property type="protein sequence ID" value="AYV85098.1"/>
    <property type="molecule type" value="Genomic_DNA"/>
</dbReference>
<gene>
    <name evidence="3" type="ORF">Satyrvirus3_29</name>
</gene>
<evidence type="ECO:0000256" key="2">
    <source>
        <dbReference type="SAM" id="Phobius"/>
    </source>
</evidence>
<keyword evidence="2" id="KW-0812">Transmembrane</keyword>
<keyword evidence="2" id="KW-0472">Membrane</keyword>
<proteinExistence type="predicted"/>
<reference evidence="3" key="1">
    <citation type="submission" date="2018-10" db="EMBL/GenBank/DDBJ databases">
        <title>Hidden diversity of soil giant viruses.</title>
        <authorList>
            <person name="Schulz F."/>
            <person name="Alteio L."/>
            <person name="Goudeau D."/>
            <person name="Ryan E.M."/>
            <person name="Malmstrom R.R."/>
            <person name="Blanchard J."/>
            <person name="Woyke T."/>
        </authorList>
    </citation>
    <scope>NUCLEOTIDE SEQUENCE</scope>
    <source>
        <strain evidence="3">SAV1</strain>
    </source>
</reference>
<feature type="compositionally biased region" description="Basic and acidic residues" evidence="1">
    <location>
        <begin position="1"/>
        <end position="17"/>
    </location>
</feature>
<feature type="transmembrane region" description="Helical" evidence="2">
    <location>
        <begin position="39"/>
        <end position="57"/>
    </location>
</feature>
<protein>
    <submittedName>
        <fullName evidence="3">Uncharacterized protein</fullName>
    </submittedName>
</protein>
<accession>A0A3G5ADA0</accession>
<keyword evidence="2" id="KW-1133">Transmembrane helix</keyword>
<sequence length="88" mass="10268">MENGYIDDRDRENRERQLAQQLQPTPNNSCMDFLKKHKWGVIIVIIIIIILLWWFCVRKGNGTNIVTNVTTPPLEKIQATNTRTKGFL</sequence>
<feature type="region of interest" description="Disordered" evidence="1">
    <location>
        <begin position="1"/>
        <end position="21"/>
    </location>
</feature>
<name>A0A3G5ADA0_9VIRU</name>